<feature type="compositionally biased region" description="Basic and acidic residues" evidence="1">
    <location>
        <begin position="573"/>
        <end position="584"/>
    </location>
</feature>
<keyword evidence="2" id="KW-0812">Transmembrane</keyword>
<protein>
    <recommendedName>
        <fullName evidence="5">DUF748 domain-containing protein</fullName>
    </recommendedName>
</protein>
<dbReference type="InterPro" id="IPR052894">
    <property type="entry name" value="AsmA-related"/>
</dbReference>
<name>A0A0S4L4F0_9BACT</name>
<dbReference type="PANTHER" id="PTHR30441">
    <property type="entry name" value="DUF748 DOMAIN-CONTAINING PROTEIN"/>
    <property type="match status" value="1"/>
</dbReference>
<dbReference type="InterPro" id="IPR008023">
    <property type="entry name" value="DUF748"/>
</dbReference>
<dbReference type="OrthoDB" id="9757969at2"/>
<evidence type="ECO:0000313" key="4">
    <source>
        <dbReference type="Proteomes" id="UP000198736"/>
    </source>
</evidence>
<feature type="region of interest" description="Disordered" evidence="1">
    <location>
        <begin position="560"/>
        <end position="584"/>
    </location>
</feature>
<dbReference type="AlphaFoldDB" id="A0A0S4L4F0"/>
<dbReference type="GO" id="GO:0090313">
    <property type="term" value="P:regulation of protein targeting to membrane"/>
    <property type="evidence" value="ECO:0007669"/>
    <property type="project" value="TreeGrafter"/>
</dbReference>
<dbReference type="Pfam" id="PF05359">
    <property type="entry name" value="DUF748"/>
    <property type="match status" value="1"/>
</dbReference>
<feature type="transmembrane region" description="Helical" evidence="2">
    <location>
        <begin position="9"/>
        <end position="33"/>
    </location>
</feature>
<organism evidence="3 4">
    <name type="scientific">Candidatus Nitrospira nitrificans</name>
    <dbReference type="NCBI Taxonomy" id="1742973"/>
    <lineage>
        <taxon>Bacteria</taxon>
        <taxon>Pseudomonadati</taxon>
        <taxon>Nitrospirota</taxon>
        <taxon>Nitrospiria</taxon>
        <taxon>Nitrospirales</taxon>
        <taxon>Nitrospiraceae</taxon>
        <taxon>Nitrospira</taxon>
    </lineage>
</organism>
<keyword evidence="4" id="KW-1185">Reference proteome</keyword>
<evidence type="ECO:0008006" key="5">
    <source>
        <dbReference type="Google" id="ProtNLM"/>
    </source>
</evidence>
<dbReference type="PANTHER" id="PTHR30441:SF8">
    <property type="entry name" value="DUF748 DOMAIN-CONTAINING PROTEIN"/>
    <property type="match status" value="1"/>
</dbReference>
<sequence length="977" mass="106482">MRRILRPRVLIGILLGLLTLYTLVGFFLLPYLITSYVIPTVSDQIKHPVVLREAVFNPFALSLRLTGLEVRGENETPILGFEELVVNLRATTLLLQKVAFDEIRLVMPFVAAKVNREGKLNLMSLVPPPDEAPQPPAPTNEPKKMMPVQIDLLEIGQGIIEYRDDSKARPVVIDVVPFEIVLRNFSTVQAEGGESAHAFTAEIGKGEKISWEGTIFLEPVESDGRVNLSGIKLKTLYQVVHDLFQFDIPQGTIGLSASYHFDLRGQAPQATVKNGHISIQNLAIVERGGLEPVISIPAFDVGGIQLDLQKQTIEVAKVHSADARFEAWMDQGGVINYQTLFTPVGGDEASNQSSTAQAKPEQASKPWTIVVDEVALRNYRAAFEDRTLSRPGHVDVSAMNLTVKDVQIPFRKPLPVDLALKLNETGTIGVQGKVTVEPLVADATLKLEHIEIQPFQPYFDRFLNADVQDGAIDLRGSVHFAKAHPNEPMLRFQGDLAVNQLAVVDRKEFDNVLTWKRLAVNRVALDVEPTAVNIAEVVWQEPSVQMVVEADGQLNLAHLAASPPSGDQAAPTKELETEKSHAKPAEPVPVTIDQVKLIKLAARFQDLSIEPNVKASLTEFGGTVKGLSSKQLKKADVNLSGKVGRAAPLKIVGTINPLSEDAFTDLVITLGGMDLIPAGPYSGKYAGYGLSKGKLSLDLKYKVSQKVLEAENLVHVDQLTFGDKTNSPDATSLPVPLIVGLLKDRKGVIEVDMPIRGNLNDPDFKYGKVVISTLLNLLGKVVASPFALMGKLVPGGGSEEDLQFIEFQPGSALLADTELTKLEALEKALDERAGLRLDIRGTTDATRDVAVLQTMKLRAQLFEMSGEKKPDQEELSPKEEQRLVEKLYAKLPAPDPSVASAEPAQPTVEGMKRKLAAAIQISPSELEELARRRAEAIRSHLLEGGKLTEERVALLDTGSAESGHEKVRTQLSLSAGL</sequence>
<evidence type="ECO:0000256" key="2">
    <source>
        <dbReference type="SAM" id="Phobius"/>
    </source>
</evidence>
<accession>A0A0S4L4F0</accession>
<gene>
    <name evidence="3" type="ORF">COMA2_110006</name>
</gene>
<feature type="region of interest" description="Disordered" evidence="1">
    <location>
        <begin position="957"/>
        <end position="977"/>
    </location>
</feature>
<reference evidence="4" key="1">
    <citation type="submission" date="2015-10" db="EMBL/GenBank/DDBJ databases">
        <authorList>
            <person name="Luecker S."/>
            <person name="Luecker S."/>
        </authorList>
    </citation>
    <scope>NUCLEOTIDE SEQUENCE [LARGE SCALE GENOMIC DNA]</scope>
</reference>
<evidence type="ECO:0000256" key="1">
    <source>
        <dbReference type="SAM" id="MobiDB-lite"/>
    </source>
</evidence>
<evidence type="ECO:0000313" key="3">
    <source>
        <dbReference type="EMBL" id="CUS32620.1"/>
    </source>
</evidence>
<keyword evidence="2" id="KW-0472">Membrane</keyword>
<proteinExistence type="predicted"/>
<dbReference type="Proteomes" id="UP000198736">
    <property type="component" value="Unassembled WGS sequence"/>
</dbReference>
<dbReference type="EMBL" id="CZPZ01000003">
    <property type="protein sequence ID" value="CUS32620.1"/>
    <property type="molecule type" value="Genomic_DNA"/>
</dbReference>
<dbReference type="GO" id="GO:0005886">
    <property type="term" value="C:plasma membrane"/>
    <property type="evidence" value="ECO:0007669"/>
    <property type="project" value="TreeGrafter"/>
</dbReference>
<keyword evidence="2" id="KW-1133">Transmembrane helix</keyword>
<dbReference type="STRING" id="1742973.COMA2_110006"/>
<dbReference type="RefSeq" id="WP_090894528.1">
    <property type="nucleotide sequence ID" value="NZ_CZPZ01000003.1"/>
</dbReference>